<dbReference type="Proteomes" id="UP000256970">
    <property type="component" value="Unassembled WGS sequence"/>
</dbReference>
<sequence>MATAWGHGPFMGGGGIEKGSREWKRQQRRQTAARALDILSNIETSPLMPQQVAVLVSGSLLMCSWRFMSQRLQQFEQRGLSSLMEVWMVMAASFGMGQLARVVARSTGGELARNYSMAGQAASIAGSSSSSSSSPYLPQKEGRESGSVAQPAAAEEDKDDVGVQKRIAQAEAAAKLAQYQRGLRQLLASIGSTGNIADDAQLLYNLADQLFGSPVNVCELVAQGGVPVIWSAAKSALAALTGHDARVDVLPALMQLSWVLLQVAHGPSACCATLAEQPDVACTLLDIANAVTAAPAAHVEAQESTLRNLSWIMLVLCDPSRHGGRTQHGSSSSSSGGSTDSAAAAAACASASALVSAGAVGMLEQLVSLRYGTGPGWVGAAMLGLFVQMGHEQQQHVSGQQQQQQAGGKQRQQQQQLVPPKVLAQSAVSAILQPDSLHGLAYLLQHQPQLSDRLRGLVLGLLHYLLTFHAAELLQLLVEEHLVGSVATGAPPKLGRLLVCQLISLKGQEVLANIEANFELDVPLALAQVIPLPSVHLKLPPAPQQQQQRAGEIQPDGEAAADAPAAAQPQPPQQQQVADDVYTDVLACRLLLQHSRLDELLTAFKDELCSADAAAAAGSSGAPLSPVCSAVLRLVQHLMSRDLELAAVRHERGDSIDESLSSSGSSSGSSVIDAALAMPDASGVYSSVMSGLVPEGDLPAGEAAGVSRSSSSSSLLVLPPLPEAAREPCSSCSGSSSSKHSGRVIFEFGPLQHSVSRCTYKAIKGSSKFIGSILRHEKPSASTPVRALTTPHFTPEANAWVLRCLERWLTHSTLEGFSAAQAAKLWVAADFLQVDGLQVACEDVVVAAAAQDASQREVALELCARHRASSARLQRLAVRVVLRSLLQDGAGPAAAACDSSCVARLAELMQRHGDVMSPGLLAEVRDRLVTLCMLNAGLDDDTPDDVVE</sequence>
<protein>
    <recommendedName>
        <fullName evidence="5">BTB domain-containing protein</fullName>
    </recommendedName>
</protein>
<evidence type="ECO:0000313" key="4">
    <source>
        <dbReference type="Proteomes" id="UP000256970"/>
    </source>
</evidence>
<feature type="region of interest" description="Disordered" evidence="1">
    <location>
        <begin position="1"/>
        <end position="22"/>
    </location>
</feature>
<evidence type="ECO:0000256" key="1">
    <source>
        <dbReference type="SAM" id="MobiDB-lite"/>
    </source>
</evidence>
<feature type="region of interest" description="Disordered" evidence="1">
    <location>
        <begin position="396"/>
        <end position="415"/>
    </location>
</feature>
<name>A0A383W6L5_TETOB</name>
<feature type="region of interest" description="Disordered" evidence="1">
    <location>
        <begin position="540"/>
        <end position="576"/>
    </location>
</feature>
<feature type="compositionally biased region" description="Low complexity" evidence="1">
    <location>
        <begin position="560"/>
        <end position="576"/>
    </location>
</feature>
<gene>
    <name evidence="3" type="ORF">BQ4739_LOCUS13402</name>
    <name evidence="2" type="ORF">BQ4739_LOCUS9896</name>
</gene>
<evidence type="ECO:0000313" key="2">
    <source>
        <dbReference type="EMBL" id="SZX69603.1"/>
    </source>
</evidence>
<dbReference type="AlphaFoldDB" id="A0A383W6L5"/>
<evidence type="ECO:0008006" key="5">
    <source>
        <dbReference type="Google" id="ProtNLM"/>
    </source>
</evidence>
<feature type="region of interest" description="Disordered" evidence="1">
    <location>
        <begin position="124"/>
        <end position="161"/>
    </location>
</feature>
<accession>A0A383W6L5</accession>
<reference evidence="3 4" key="1">
    <citation type="submission" date="2016-10" db="EMBL/GenBank/DDBJ databases">
        <authorList>
            <person name="Cai Z."/>
        </authorList>
    </citation>
    <scope>NUCLEOTIDE SEQUENCE [LARGE SCALE GENOMIC DNA]</scope>
</reference>
<organism evidence="3 4">
    <name type="scientific">Tetradesmus obliquus</name>
    <name type="common">Green alga</name>
    <name type="synonym">Acutodesmus obliquus</name>
    <dbReference type="NCBI Taxonomy" id="3088"/>
    <lineage>
        <taxon>Eukaryota</taxon>
        <taxon>Viridiplantae</taxon>
        <taxon>Chlorophyta</taxon>
        <taxon>core chlorophytes</taxon>
        <taxon>Chlorophyceae</taxon>
        <taxon>CS clade</taxon>
        <taxon>Sphaeropleales</taxon>
        <taxon>Scenedesmaceae</taxon>
        <taxon>Tetradesmus</taxon>
    </lineage>
</organism>
<evidence type="ECO:0000313" key="3">
    <source>
        <dbReference type="EMBL" id="SZX73297.1"/>
    </source>
</evidence>
<dbReference type="EMBL" id="FNXT01000939">
    <property type="protein sequence ID" value="SZX69603.1"/>
    <property type="molecule type" value="Genomic_DNA"/>
</dbReference>
<dbReference type="EMBL" id="FNXT01001188">
    <property type="protein sequence ID" value="SZX73297.1"/>
    <property type="molecule type" value="Genomic_DNA"/>
</dbReference>
<keyword evidence="4" id="KW-1185">Reference proteome</keyword>
<feature type="compositionally biased region" description="Low complexity" evidence="1">
    <location>
        <begin position="124"/>
        <end position="134"/>
    </location>
</feature>
<proteinExistence type="predicted"/>